<sequence>MPASTKLGTGRRGELLTLACHLFAERGFQATTVRDIAEAAGILSGSLYHHFDSKETMVDEIIRTFQDELFTEYDAIMAMDLGPREKLAAVIATSFEAIHNHRDAVAIYQHESKYLQQFERFSYLIERNKQYRDILMSLLAEGVSAEVFREDLDVEITYRFIRDSVWVAVGWYHPERGLAASEIAERYLGIVLDGISRK</sequence>
<name>A0A839RRT8_9ACTN</name>
<keyword evidence="1" id="KW-0678">Repressor</keyword>
<keyword evidence="2" id="KW-0805">Transcription regulation</keyword>
<dbReference type="PANTHER" id="PTHR30055:SF175">
    <property type="entry name" value="HTH-TYPE TRANSCRIPTIONAL REPRESSOR KSTR2"/>
    <property type="match status" value="1"/>
</dbReference>
<dbReference type="Proteomes" id="UP000567922">
    <property type="component" value="Unassembled WGS sequence"/>
</dbReference>
<dbReference type="GO" id="GO:0003700">
    <property type="term" value="F:DNA-binding transcription factor activity"/>
    <property type="evidence" value="ECO:0007669"/>
    <property type="project" value="TreeGrafter"/>
</dbReference>
<dbReference type="SUPFAM" id="SSF48498">
    <property type="entry name" value="Tetracyclin repressor-like, C-terminal domain"/>
    <property type="match status" value="1"/>
</dbReference>
<dbReference type="PANTHER" id="PTHR30055">
    <property type="entry name" value="HTH-TYPE TRANSCRIPTIONAL REGULATOR RUTR"/>
    <property type="match status" value="1"/>
</dbReference>
<keyword evidence="8" id="KW-1185">Reference proteome</keyword>
<dbReference type="InterPro" id="IPR036271">
    <property type="entry name" value="Tet_transcr_reg_TetR-rel_C_sf"/>
</dbReference>
<proteinExistence type="predicted"/>
<dbReference type="InterPro" id="IPR041490">
    <property type="entry name" value="KstR2_TetR_C"/>
</dbReference>
<comment type="caution">
    <text evidence="7">The sequence shown here is derived from an EMBL/GenBank/DDBJ whole genome shotgun (WGS) entry which is preliminary data.</text>
</comment>
<evidence type="ECO:0000313" key="7">
    <source>
        <dbReference type="EMBL" id="MBB3039260.1"/>
    </source>
</evidence>
<dbReference type="AlphaFoldDB" id="A0A839RRT8"/>
<dbReference type="InterPro" id="IPR009057">
    <property type="entry name" value="Homeodomain-like_sf"/>
</dbReference>
<evidence type="ECO:0000256" key="3">
    <source>
        <dbReference type="ARBA" id="ARBA00023125"/>
    </source>
</evidence>
<keyword evidence="3 5" id="KW-0238">DNA-binding</keyword>
<evidence type="ECO:0000256" key="4">
    <source>
        <dbReference type="ARBA" id="ARBA00023163"/>
    </source>
</evidence>
<dbReference type="PRINTS" id="PR00455">
    <property type="entry name" value="HTHTETR"/>
</dbReference>
<keyword evidence="4" id="KW-0804">Transcription</keyword>
<dbReference type="Pfam" id="PF00440">
    <property type="entry name" value="TetR_N"/>
    <property type="match status" value="1"/>
</dbReference>
<evidence type="ECO:0000256" key="1">
    <source>
        <dbReference type="ARBA" id="ARBA00022491"/>
    </source>
</evidence>
<evidence type="ECO:0000259" key="6">
    <source>
        <dbReference type="PROSITE" id="PS50977"/>
    </source>
</evidence>
<evidence type="ECO:0000256" key="2">
    <source>
        <dbReference type="ARBA" id="ARBA00023015"/>
    </source>
</evidence>
<dbReference type="PROSITE" id="PS50977">
    <property type="entry name" value="HTH_TETR_2"/>
    <property type="match status" value="1"/>
</dbReference>
<dbReference type="InterPro" id="IPR050109">
    <property type="entry name" value="HTH-type_TetR-like_transc_reg"/>
</dbReference>
<evidence type="ECO:0000313" key="8">
    <source>
        <dbReference type="Proteomes" id="UP000567922"/>
    </source>
</evidence>
<protein>
    <submittedName>
        <fullName evidence="7">AcrR family transcriptional regulator</fullName>
    </submittedName>
</protein>
<dbReference type="Pfam" id="PF17932">
    <property type="entry name" value="TetR_C_24"/>
    <property type="match status" value="1"/>
</dbReference>
<evidence type="ECO:0000256" key="5">
    <source>
        <dbReference type="PROSITE-ProRule" id="PRU00335"/>
    </source>
</evidence>
<organism evidence="7 8">
    <name type="scientific">Hoyosella altamirensis</name>
    <dbReference type="NCBI Taxonomy" id="616997"/>
    <lineage>
        <taxon>Bacteria</taxon>
        <taxon>Bacillati</taxon>
        <taxon>Actinomycetota</taxon>
        <taxon>Actinomycetes</taxon>
        <taxon>Mycobacteriales</taxon>
        <taxon>Hoyosellaceae</taxon>
        <taxon>Hoyosella</taxon>
    </lineage>
</organism>
<dbReference type="RefSeq" id="WP_064442528.1">
    <property type="nucleotide sequence ID" value="NZ_BDDI01000028.1"/>
</dbReference>
<dbReference type="OrthoDB" id="9814200at2"/>
<dbReference type="InterPro" id="IPR001647">
    <property type="entry name" value="HTH_TetR"/>
</dbReference>
<gene>
    <name evidence="7" type="ORF">FHU29_003729</name>
</gene>
<dbReference type="Gene3D" id="1.10.357.10">
    <property type="entry name" value="Tetracycline Repressor, domain 2"/>
    <property type="match status" value="1"/>
</dbReference>
<dbReference type="SUPFAM" id="SSF46689">
    <property type="entry name" value="Homeodomain-like"/>
    <property type="match status" value="1"/>
</dbReference>
<dbReference type="GO" id="GO:0000976">
    <property type="term" value="F:transcription cis-regulatory region binding"/>
    <property type="evidence" value="ECO:0007669"/>
    <property type="project" value="TreeGrafter"/>
</dbReference>
<accession>A0A839RRT8</accession>
<feature type="DNA-binding region" description="H-T-H motif" evidence="5">
    <location>
        <begin position="32"/>
        <end position="51"/>
    </location>
</feature>
<dbReference type="Gene3D" id="1.10.10.60">
    <property type="entry name" value="Homeodomain-like"/>
    <property type="match status" value="1"/>
</dbReference>
<feature type="domain" description="HTH tetR-type" evidence="6">
    <location>
        <begin position="9"/>
        <end position="69"/>
    </location>
</feature>
<dbReference type="EMBL" id="JACHWS010000003">
    <property type="protein sequence ID" value="MBB3039260.1"/>
    <property type="molecule type" value="Genomic_DNA"/>
</dbReference>
<reference evidence="7 8" key="1">
    <citation type="submission" date="2020-08" db="EMBL/GenBank/DDBJ databases">
        <title>Sequencing the genomes of 1000 actinobacteria strains.</title>
        <authorList>
            <person name="Klenk H.-P."/>
        </authorList>
    </citation>
    <scope>NUCLEOTIDE SEQUENCE [LARGE SCALE GENOMIC DNA]</scope>
    <source>
        <strain evidence="7 8">DSM 45258</strain>
    </source>
</reference>